<evidence type="ECO:0000313" key="2">
    <source>
        <dbReference type="Proteomes" id="UP000641646"/>
    </source>
</evidence>
<sequence>MLGLSITAIGMRSHAECLEIFEKLRERMKLDYLELAIGSTCSVDFDYSGIPLILHDSCLYKDGVRSRLSLLHQKTWKTYSDFIANHDVRAVSIHPPLQRECSRQELETALSQLEKTLQVPVYVEVMPSPEYWCSSWETLVDRPLLVDVSHVLIWFAGDRELTKQTCLSMLNSKEVGEIHLSHNNGRNDAHDLIPPDVWFTDLIENWNENYFVTFESLSVEHSQYERLDKRKTIKIAVD</sequence>
<gene>
    <name evidence="1" type="ORF">H6G03_23490</name>
</gene>
<dbReference type="RefSeq" id="WP_190469510.1">
    <property type="nucleotide sequence ID" value="NZ_JACJPW010000070.1"/>
</dbReference>
<name>A0A926VHS7_9CYAN</name>
<protein>
    <submittedName>
        <fullName evidence="1">Uncharacterized protein</fullName>
    </submittedName>
</protein>
<comment type="caution">
    <text evidence="1">The sequence shown here is derived from an EMBL/GenBank/DDBJ whole genome shotgun (WGS) entry which is preliminary data.</text>
</comment>
<evidence type="ECO:0000313" key="1">
    <source>
        <dbReference type="EMBL" id="MBD2183994.1"/>
    </source>
</evidence>
<dbReference type="Proteomes" id="UP000641646">
    <property type="component" value="Unassembled WGS sequence"/>
</dbReference>
<dbReference type="AlphaFoldDB" id="A0A926VHS7"/>
<organism evidence="1 2">
    <name type="scientific">Aerosakkonema funiforme FACHB-1375</name>
    <dbReference type="NCBI Taxonomy" id="2949571"/>
    <lineage>
        <taxon>Bacteria</taxon>
        <taxon>Bacillati</taxon>
        <taxon>Cyanobacteriota</taxon>
        <taxon>Cyanophyceae</taxon>
        <taxon>Oscillatoriophycideae</taxon>
        <taxon>Aerosakkonematales</taxon>
        <taxon>Aerosakkonemataceae</taxon>
        <taxon>Aerosakkonema</taxon>
    </lineage>
</organism>
<proteinExistence type="predicted"/>
<dbReference type="EMBL" id="JACJPW010000070">
    <property type="protein sequence ID" value="MBD2183994.1"/>
    <property type="molecule type" value="Genomic_DNA"/>
</dbReference>
<accession>A0A926VHS7</accession>
<reference evidence="1" key="2">
    <citation type="submission" date="2020-08" db="EMBL/GenBank/DDBJ databases">
        <authorList>
            <person name="Chen M."/>
            <person name="Teng W."/>
            <person name="Zhao L."/>
            <person name="Hu C."/>
            <person name="Zhou Y."/>
            <person name="Han B."/>
            <person name="Song L."/>
            <person name="Shu W."/>
        </authorList>
    </citation>
    <scope>NUCLEOTIDE SEQUENCE</scope>
    <source>
        <strain evidence="1">FACHB-1375</strain>
    </source>
</reference>
<reference evidence="1" key="1">
    <citation type="journal article" date="2015" name="ISME J.">
        <title>Draft Genome Sequence of Streptomyces incarnatus NRRL8089, which Produces the Nucleoside Antibiotic Sinefungin.</title>
        <authorList>
            <person name="Oshima K."/>
            <person name="Hattori M."/>
            <person name="Shimizu H."/>
            <person name="Fukuda K."/>
            <person name="Nemoto M."/>
            <person name="Inagaki K."/>
            <person name="Tamura T."/>
        </authorList>
    </citation>
    <scope>NUCLEOTIDE SEQUENCE</scope>
    <source>
        <strain evidence="1">FACHB-1375</strain>
    </source>
</reference>
<keyword evidence="2" id="KW-1185">Reference proteome</keyword>